<proteinExistence type="predicted"/>
<evidence type="ECO:0000313" key="3">
    <source>
        <dbReference type="EMBL" id="SHE32360.1"/>
    </source>
</evidence>
<dbReference type="PANTHER" id="PTHR42951:SF4">
    <property type="entry name" value="ACYL-COENZYME A THIOESTERASE MBLAC2"/>
    <property type="match status" value="1"/>
</dbReference>
<feature type="domain" description="Metallo-beta-lactamase" evidence="1">
    <location>
        <begin position="21"/>
        <end position="220"/>
    </location>
</feature>
<dbReference type="SMART" id="SM00849">
    <property type="entry name" value="Lactamase_B"/>
    <property type="match status" value="1"/>
</dbReference>
<reference evidence="2 4" key="1">
    <citation type="journal article" date="2016" name="Genome Announc.">
        <title>Complete Genome Sequence of the Amino Acid-Fermenting Clostridium propionicum X2 (DSM 1682).</title>
        <authorList>
            <person name="Poehlein A."/>
            <person name="Schlien K."/>
            <person name="Chowdhury N.P."/>
            <person name="Gottschalk G."/>
            <person name="Buckel W."/>
            <person name="Daniel R."/>
        </authorList>
    </citation>
    <scope>NUCLEOTIDE SEQUENCE [LARGE SCALE GENOMIC DNA]</scope>
    <source>
        <strain evidence="2 4">X2</strain>
    </source>
</reference>
<dbReference type="EMBL" id="CP014223">
    <property type="protein sequence ID" value="AMJ42527.1"/>
    <property type="molecule type" value="Genomic_DNA"/>
</dbReference>
<reference evidence="4" key="2">
    <citation type="submission" date="2016-01" db="EMBL/GenBank/DDBJ databases">
        <authorList>
            <person name="Poehlein A."/>
            <person name="Schlien K."/>
            <person name="Gottschalk G."/>
            <person name="Buckel W."/>
            <person name="Daniel R."/>
        </authorList>
    </citation>
    <scope>NUCLEOTIDE SEQUENCE [LARGE SCALE GENOMIC DNA]</scope>
    <source>
        <strain evidence="4">X2</strain>
    </source>
</reference>
<keyword evidence="4" id="KW-1185">Reference proteome</keyword>
<evidence type="ECO:0000259" key="1">
    <source>
        <dbReference type="SMART" id="SM00849"/>
    </source>
</evidence>
<dbReference type="Gene3D" id="3.60.15.10">
    <property type="entry name" value="Ribonuclease Z/Hydroxyacylglutathione hydrolase-like"/>
    <property type="match status" value="1"/>
</dbReference>
<dbReference type="Proteomes" id="UP000068026">
    <property type="component" value="Chromosome"/>
</dbReference>
<dbReference type="InterPro" id="IPR050855">
    <property type="entry name" value="NDM-1-like"/>
</dbReference>
<organism evidence="3 5">
    <name type="scientific">Anaerotignum propionicum DSM 1682</name>
    <dbReference type="NCBI Taxonomy" id="991789"/>
    <lineage>
        <taxon>Bacteria</taxon>
        <taxon>Bacillati</taxon>
        <taxon>Bacillota</taxon>
        <taxon>Clostridia</taxon>
        <taxon>Lachnospirales</taxon>
        <taxon>Anaerotignaceae</taxon>
        <taxon>Anaerotignum</taxon>
    </lineage>
</organism>
<evidence type="ECO:0000313" key="4">
    <source>
        <dbReference type="Proteomes" id="UP000068026"/>
    </source>
</evidence>
<dbReference type="OrthoDB" id="420651at2"/>
<accession>A0A0X8VBG0</accession>
<dbReference type="PANTHER" id="PTHR42951">
    <property type="entry name" value="METALLO-BETA-LACTAMASE DOMAIN-CONTAINING"/>
    <property type="match status" value="1"/>
</dbReference>
<dbReference type="InterPro" id="IPR001279">
    <property type="entry name" value="Metallo-B-lactamas"/>
</dbReference>
<dbReference type="SUPFAM" id="SSF56281">
    <property type="entry name" value="Metallo-hydrolase/oxidoreductase"/>
    <property type="match status" value="1"/>
</dbReference>
<dbReference type="Proteomes" id="UP000184204">
    <property type="component" value="Unassembled WGS sequence"/>
</dbReference>
<protein>
    <submittedName>
        <fullName evidence="3">Glyoxylase, beta-lactamase superfamily II</fullName>
    </submittedName>
</protein>
<gene>
    <name evidence="2" type="ORF">CPRO_29980</name>
    <name evidence="3" type="ORF">SAMN02745151_00390</name>
</gene>
<dbReference type="InterPro" id="IPR036866">
    <property type="entry name" value="RibonucZ/Hydroxyglut_hydro"/>
</dbReference>
<dbReference type="EMBL" id="FQUA01000001">
    <property type="protein sequence ID" value="SHE32360.1"/>
    <property type="molecule type" value="Genomic_DNA"/>
</dbReference>
<sequence length="240" mass="27685">MKLSKISEHIYYMEHDPETDRPALGYIKGKKGGFMMDAGNSAAHYQLFMEKLQENQLPSPRYLSVTHAHWDHTFALWATDAVTIAGGKTNKELEKMSHWTWDDASMEKRLETGEDSDFSDTHIRKEYTHRSDIKVKTAEISFNGSMTIDLGDITCILREIVSPHCRDSVIFLIPQDEVIFLGDSYCSVPKGEEWVYDKVLLTAYIDELERIDFRHAIKGHHPPQTKEALLAELRAEWKRL</sequence>
<dbReference type="Pfam" id="PF00753">
    <property type="entry name" value="Lactamase_B"/>
    <property type="match status" value="1"/>
</dbReference>
<dbReference type="RefSeq" id="WP_066053476.1">
    <property type="nucleotide sequence ID" value="NZ_CP014223.1"/>
</dbReference>
<evidence type="ECO:0000313" key="2">
    <source>
        <dbReference type="EMBL" id="AMJ42527.1"/>
    </source>
</evidence>
<evidence type="ECO:0000313" key="5">
    <source>
        <dbReference type="Proteomes" id="UP000184204"/>
    </source>
</evidence>
<dbReference type="AlphaFoldDB" id="A0A0X8VBG0"/>
<name>A0A0X8VBG0_ANAPI</name>
<dbReference type="KEGG" id="cpro:CPRO_29980"/>
<reference evidence="5" key="4">
    <citation type="submission" date="2016-11" db="EMBL/GenBank/DDBJ databases">
        <authorList>
            <person name="Jaros S."/>
            <person name="Januszkiewicz K."/>
            <person name="Wedrychowicz H."/>
        </authorList>
    </citation>
    <scope>NUCLEOTIDE SEQUENCE [LARGE SCALE GENOMIC DNA]</scope>
    <source>
        <strain evidence="5">DSM 1682</strain>
    </source>
</reference>
<reference evidence="3" key="3">
    <citation type="submission" date="2016-11" db="EMBL/GenBank/DDBJ databases">
        <authorList>
            <person name="Varghese N."/>
            <person name="Submissions S."/>
        </authorList>
    </citation>
    <scope>NUCLEOTIDE SEQUENCE</scope>
    <source>
        <strain evidence="3">DSM 1682</strain>
    </source>
</reference>